<gene>
    <name evidence="2" type="ORF">B9G79_13645</name>
</gene>
<dbReference type="EMBL" id="CP020946">
    <property type="protein sequence ID" value="ASD64539.1"/>
    <property type="molecule type" value="Genomic_DNA"/>
</dbReference>
<feature type="chain" id="PRO_5012689899" evidence="1">
    <location>
        <begin position="18"/>
        <end position="193"/>
    </location>
</feature>
<organism evidence="2 3">
    <name type="scientific">Bdellovibrio bacteriovorus</name>
    <dbReference type="NCBI Taxonomy" id="959"/>
    <lineage>
        <taxon>Bacteria</taxon>
        <taxon>Pseudomonadati</taxon>
        <taxon>Bdellovibrionota</taxon>
        <taxon>Bdellovibrionia</taxon>
        <taxon>Bdellovibrionales</taxon>
        <taxon>Pseudobdellovibrionaceae</taxon>
        <taxon>Bdellovibrio</taxon>
    </lineage>
</organism>
<evidence type="ECO:0000313" key="3">
    <source>
        <dbReference type="Proteomes" id="UP000197003"/>
    </source>
</evidence>
<name>A0A1Z3NAR3_BDEBC</name>
<proteinExistence type="predicted"/>
<evidence type="ECO:0000313" key="2">
    <source>
        <dbReference type="EMBL" id="ASD64539.1"/>
    </source>
</evidence>
<dbReference type="OrthoDB" id="5293030at2"/>
<accession>A0A1Z3NAR3</accession>
<feature type="signal peptide" evidence="1">
    <location>
        <begin position="1"/>
        <end position="17"/>
    </location>
</feature>
<keyword evidence="1" id="KW-0732">Signal</keyword>
<dbReference type="AlphaFoldDB" id="A0A1Z3NAR3"/>
<dbReference type="Proteomes" id="UP000197003">
    <property type="component" value="Chromosome"/>
</dbReference>
<protein>
    <submittedName>
        <fullName evidence="2">Uncharacterized protein</fullName>
    </submittedName>
</protein>
<dbReference type="RefSeq" id="WP_088566004.1">
    <property type="nucleotide sequence ID" value="NZ_CP020946.1"/>
</dbReference>
<reference evidence="2 3" key="1">
    <citation type="submission" date="2017-04" db="EMBL/GenBank/DDBJ databases">
        <title>Whole genome sequence of Bdellovibrio bacteriovorus strain SSB218315.</title>
        <authorList>
            <person name="Oyedara O."/>
            <person name="Rodriguez-Perez M.A."/>
        </authorList>
    </citation>
    <scope>NUCLEOTIDE SEQUENCE [LARGE SCALE GENOMIC DNA]</scope>
    <source>
        <strain evidence="2 3">SSB218315</strain>
    </source>
</reference>
<sequence length="193" mass="21124">MMNALIATLLYSICSSAAPVTTSATNAAEITVQDGNVKVTLPAEAKKALIDWNPEFLTFDLKDYPESVLSLVKEVEPGGVPMAFIADLDNNGDKDIVLLGSDLHRQYAVALTKKEGTWQAIEIQSWNIPNIKKTVLKKEDKTKETGIPLYVLPAEEEHAKKLGKKVGIQVERYLGPATVYEIKDGKASKVVLE</sequence>
<evidence type="ECO:0000256" key="1">
    <source>
        <dbReference type="SAM" id="SignalP"/>
    </source>
</evidence>